<sequence length="51" mass="5955">MKRRYGNLHIKYENDVPSLHEASPDYCCTDRLKMVNGHLLQERNRKGRPGG</sequence>
<proteinExistence type="predicted"/>
<reference evidence="1" key="1">
    <citation type="journal article" date="2021" name="Proc. Natl. Acad. Sci. U.S.A.">
        <title>A Catalog of Tens of Thousands of Viruses from Human Metagenomes Reveals Hidden Associations with Chronic Diseases.</title>
        <authorList>
            <person name="Tisza M.J."/>
            <person name="Buck C.B."/>
        </authorList>
    </citation>
    <scope>NUCLEOTIDE SEQUENCE</scope>
    <source>
        <strain evidence="1">Ct2u94</strain>
    </source>
</reference>
<organism evidence="1">
    <name type="scientific">Siphoviridae sp. ct2u94</name>
    <dbReference type="NCBI Taxonomy" id="2826277"/>
    <lineage>
        <taxon>Viruses</taxon>
        <taxon>Duplodnaviria</taxon>
        <taxon>Heunggongvirae</taxon>
        <taxon>Uroviricota</taxon>
        <taxon>Caudoviricetes</taxon>
    </lineage>
</organism>
<dbReference type="EMBL" id="BK015744">
    <property type="protein sequence ID" value="DAE23022.1"/>
    <property type="molecule type" value="Genomic_DNA"/>
</dbReference>
<name>A0A8S5QUY8_9CAUD</name>
<accession>A0A8S5QUY8</accession>
<protein>
    <submittedName>
        <fullName evidence="1">Uncharacterized protein</fullName>
    </submittedName>
</protein>
<evidence type="ECO:0000313" key="1">
    <source>
        <dbReference type="EMBL" id="DAE23022.1"/>
    </source>
</evidence>